<dbReference type="RefSeq" id="WP_153249234.1">
    <property type="nucleotide sequence ID" value="NZ_CP044205.1"/>
</dbReference>
<feature type="binding site" evidence="11">
    <location>
        <begin position="102"/>
        <end position="104"/>
    </location>
    <ligand>
        <name>GTP</name>
        <dbReference type="ChEBI" id="CHEBI:37565"/>
    </ligand>
</feature>
<dbReference type="HAMAP" id="MF_00179">
    <property type="entry name" value="RibA"/>
    <property type="match status" value="1"/>
</dbReference>
<evidence type="ECO:0000313" key="14">
    <source>
        <dbReference type="Proteomes" id="UP000325755"/>
    </source>
</evidence>
<dbReference type="GO" id="GO:0009231">
    <property type="term" value="P:riboflavin biosynthetic process"/>
    <property type="evidence" value="ECO:0007669"/>
    <property type="project" value="UniProtKB-UniRule"/>
</dbReference>
<evidence type="ECO:0000256" key="9">
    <source>
        <dbReference type="ARBA" id="ARBA00043932"/>
    </source>
</evidence>
<evidence type="ECO:0000256" key="8">
    <source>
        <dbReference type="ARBA" id="ARBA00023134"/>
    </source>
</evidence>
<dbReference type="CDD" id="cd00641">
    <property type="entry name" value="GTP_cyclohydro2"/>
    <property type="match status" value="1"/>
</dbReference>
<accession>A0A5Q0BM08</accession>
<feature type="binding site" evidence="11">
    <location>
        <position position="64"/>
    </location>
    <ligand>
        <name>Zn(2+)</name>
        <dbReference type="ChEBI" id="CHEBI:29105"/>
        <note>catalytic</note>
    </ligand>
</feature>
<dbReference type="GO" id="GO:0005829">
    <property type="term" value="C:cytosol"/>
    <property type="evidence" value="ECO:0007669"/>
    <property type="project" value="TreeGrafter"/>
</dbReference>
<evidence type="ECO:0000256" key="2">
    <source>
        <dbReference type="ARBA" id="ARBA00005520"/>
    </source>
</evidence>
<feature type="binding site" evidence="11">
    <location>
        <position position="80"/>
    </location>
    <ligand>
        <name>GTP</name>
        <dbReference type="ChEBI" id="CHEBI:37565"/>
    </ligand>
</feature>
<feature type="active site" description="Nucleophile" evidence="11">
    <location>
        <position position="138"/>
    </location>
</feature>
<feature type="binding site" evidence="11">
    <location>
        <position position="164"/>
    </location>
    <ligand>
        <name>GTP</name>
        <dbReference type="ChEBI" id="CHEBI:37565"/>
    </ligand>
</feature>
<dbReference type="AlphaFoldDB" id="A0A5Q0BM08"/>
<proteinExistence type="inferred from homology"/>
<dbReference type="PANTHER" id="PTHR21327:SF18">
    <property type="entry name" value="3,4-DIHYDROXY-2-BUTANONE 4-PHOSPHATE SYNTHASE"/>
    <property type="match status" value="1"/>
</dbReference>
<organism evidence="13 14">
    <name type="scientific">Candidatus Methylospira mobilis</name>
    <dbReference type="NCBI Taxonomy" id="1808979"/>
    <lineage>
        <taxon>Bacteria</taxon>
        <taxon>Pseudomonadati</taxon>
        <taxon>Pseudomonadota</taxon>
        <taxon>Gammaproteobacteria</taxon>
        <taxon>Methylococcales</taxon>
        <taxon>Methylococcaceae</taxon>
        <taxon>Candidatus Methylospira</taxon>
    </lineage>
</organism>
<dbReference type="InterPro" id="IPR000926">
    <property type="entry name" value="RibA"/>
</dbReference>
<dbReference type="Pfam" id="PF00925">
    <property type="entry name" value="GTP_cyclohydro2"/>
    <property type="match status" value="1"/>
</dbReference>
<dbReference type="EC" id="3.5.4.25" evidence="11"/>
<dbReference type="EMBL" id="CP044205">
    <property type="protein sequence ID" value="QFY43254.1"/>
    <property type="molecule type" value="Genomic_DNA"/>
</dbReference>
<evidence type="ECO:0000256" key="7">
    <source>
        <dbReference type="ARBA" id="ARBA00022833"/>
    </source>
</evidence>
<keyword evidence="4 11" id="KW-0479">Metal-binding</keyword>
<feature type="binding site" evidence="11">
    <location>
        <position position="124"/>
    </location>
    <ligand>
        <name>GTP</name>
        <dbReference type="ChEBI" id="CHEBI:37565"/>
    </ligand>
</feature>
<dbReference type="GO" id="GO:0008686">
    <property type="term" value="F:3,4-dihydroxy-2-butanone-4-phosphate synthase activity"/>
    <property type="evidence" value="ECO:0007669"/>
    <property type="project" value="TreeGrafter"/>
</dbReference>
<dbReference type="NCBIfam" id="NF001591">
    <property type="entry name" value="PRK00393.1"/>
    <property type="match status" value="1"/>
</dbReference>
<dbReference type="InParanoid" id="A0A5Q0BM08"/>
<evidence type="ECO:0000256" key="1">
    <source>
        <dbReference type="ARBA" id="ARBA00004853"/>
    </source>
</evidence>
<dbReference type="PANTHER" id="PTHR21327">
    <property type="entry name" value="GTP CYCLOHYDROLASE II-RELATED"/>
    <property type="match status" value="1"/>
</dbReference>
<feature type="active site" description="Proton acceptor" evidence="11">
    <location>
        <position position="136"/>
    </location>
</feature>
<dbReference type="NCBIfam" id="TIGR00505">
    <property type="entry name" value="ribA"/>
    <property type="match status" value="1"/>
</dbReference>
<keyword evidence="3 11" id="KW-0686">Riboflavin biosynthesis</keyword>
<dbReference type="KEGG" id="mmob:F6R98_12000"/>
<comment type="function">
    <text evidence="9 11">Catalyzes the conversion of GTP to 2,5-diamino-6-ribosylamino-4(3H)-pyrimidinone 5'-phosphate (DARP), formate and pyrophosphate.</text>
</comment>
<evidence type="ECO:0000256" key="6">
    <source>
        <dbReference type="ARBA" id="ARBA00022801"/>
    </source>
</evidence>
<feature type="binding site" evidence="11">
    <location>
        <position position="159"/>
    </location>
    <ligand>
        <name>GTP</name>
        <dbReference type="ChEBI" id="CHEBI:37565"/>
    </ligand>
</feature>
<name>A0A5Q0BM08_9GAMM</name>
<comment type="pathway">
    <text evidence="1 11">Cofactor biosynthesis; riboflavin biosynthesis; 5-amino-6-(D-ribitylamino)uracil from GTP: step 1/4.</text>
</comment>
<dbReference type="InterPro" id="IPR032677">
    <property type="entry name" value="GTP_cyclohydro_II"/>
</dbReference>
<comment type="cofactor">
    <cofactor evidence="11">
        <name>Zn(2+)</name>
        <dbReference type="ChEBI" id="CHEBI:29105"/>
    </cofactor>
    <text evidence="11">Binds 1 zinc ion per subunit.</text>
</comment>
<dbReference type="OrthoDB" id="9793111at2"/>
<evidence type="ECO:0000313" key="13">
    <source>
        <dbReference type="EMBL" id="QFY43254.1"/>
    </source>
</evidence>
<protein>
    <recommendedName>
        <fullName evidence="11">GTP cyclohydrolase-2</fullName>
        <ecNumber evidence="11">3.5.4.25</ecNumber>
    </recommendedName>
    <alternativeName>
        <fullName evidence="11">GTP cyclohydrolase II</fullName>
    </alternativeName>
</protein>
<comment type="similarity">
    <text evidence="2">In the N-terminal section; belongs to the DHBP synthase family.</text>
</comment>
<dbReference type="FunCoup" id="A0A5Q0BM08">
    <property type="interactions" value="151"/>
</dbReference>
<dbReference type="GO" id="GO:0005525">
    <property type="term" value="F:GTP binding"/>
    <property type="evidence" value="ECO:0007669"/>
    <property type="project" value="UniProtKB-KW"/>
</dbReference>
<dbReference type="Gene3D" id="3.40.50.10990">
    <property type="entry name" value="GTP cyclohydrolase II"/>
    <property type="match status" value="1"/>
</dbReference>
<feature type="binding site" evidence="11">
    <location>
        <position position="77"/>
    </location>
    <ligand>
        <name>Zn(2+)</name>
        <dbReference type="ChEBI" id="CHEBI:29105"/>
        <note>catalytic</note>
    </ligand>
</feature>
<dbReference type="Proteomes" id="UP000325755">
    <property type="component" value="Chromosome"/>
</dbReference>
<evidence type="ECO:0000256" key="5">
    <source>
        <dbReference type="ARBA" id="ARBA00022741"/>
    </source>
</evidence>
<keyword evidence="7 11" id="KW-0862">Zinc</keyword>
<keyword evidence="14" id="KW-1185">Reference proteome</keyword>
<feature type="domain" description="GTP cyclohydrolase II" evidence="12">
    <location>
        <begin position="16"/>
        <end position="179"/>
    </location>
</feature>
<evidence type="ECO:0000256" key="4">
    <source>
        <dbReference type="ARBA" id="ARBA00022723"/>
    </source>
</evidence>
<dbReference type="FunFam" id="3.40.50.10990:FF:000001">
    <property type="entry name" value="Riboflavin biosynthesis protein RibBA"/>
    <property type="match status" value="1"/>
</dbReference>
<reference evidence="13 14" key="1">
    <citation type="submission" date="2019-09" db="EMBL/GenBank/DDBJ databases">
        <title>Ecophysiology of the spiral-shaped methanotroph Methylospira mobilis as revealed by the complete genome sequence.</title>
        <authorList>
            <person name="Oshkin I.Y."/>
            <person name="Dedysh S.N."/>
            <person name="Miroshnikov K."/>
            <person name="Danilova O.V."/>
            <person name="Hakobyan A."/>
            <person name="Liesack W."/>
        </authorList>
    </citation>
    <scope>NUCLEOTIDE SEQUENCE [LARGE SCALE GENOMIC DNA]</scope>
    <source>
        <strain evidence="13 14">Shm1</strain>
    </source>
</reference>
<dbReference type="GO" id="GO:0003935">
    <property type="term" value="F:GTP cyclohydrolase II activity"/>
    <property type="evidence" value="ECO:0007669"/>
    <property type="project" value="UniProtKB-UniRule"/>
</dbReference>
<dbReference type="UniPathway" id="UPA00275">
    <property type="reaction ID" value="UER00400"/>
</dbReference>
<dbReference type="GO" id="GO:0008270">
    <property type="term" value="F:zinc ion binding"/>
    <property type="evidence" value="ECO:0007669"/>
    <property type="project" value="UniProtKB-UniRule"/>
</dbReference>
<comment type="catalytic activity">
    <reaction evidence="10 11">
        <text>GTP + 4 H2O = 2,5-diamino-6-hydroxy-4-(5-phosphoribosylamino)-pyrimidine + formate + 2 phosphate + 3 H(+)</text>
        <dbReference type="Rhea" id="RHEA:23704"/>
        <dbReference type="ChEBI" id="CHEBI:15377"/>
        <dbReference type="ChEBI" id="CHEBI:15378"/>
        <dbReference type="ChEBI" id="CHEBI:15740"/>
        <dbReference type="ChEBI" id="CHEBI:37565"/>
        <dbReference type="ChEBI" id="CHEBI:43474"/>
        <dbReference type="ChEBI" id="CHEBI:58614"/>
        <dbReference type="EC" id="3.5.4.25"/>
    </reaction>
</comment>
<feature type="binding site" evidence="11">
    <location>
        <begin position="59"/>
        <end position="63"/>
    </location>
    <ligand>
        <name>GTP</name>
        <dbReference type="ChEBI" id="CHEBI:37565"/>
    </ligand>
</feature>
<comment type="similarity">
    <text evidence="11">Belongs to the GTP cyclohydrolase II family.</text>
</comment>
<evidence type="ECO:0000256" key="3">
    <source>
        <dbReference type="ARBA" id="ARBA00022619"/>
    </source>
</evidence>
<evidence type="ECO:0000259" key="12">
    <source>
        <dbReference type="Pfam" id="PF00925"/>
    </source>
</evidence>
<sequence length="219" mass="23941">MHANKIPEASAVVTDVVSARLPTRYGEFALHYYANSSDKKEHLALVMGDVSKGENILVRAHSECLTGDIFGSMRCDCGDQLDKALAMIGQEGKGALIYLRQEGRGIGLLKKLQAYNLQDSGLDTVEANLHLGHREDERDYAIAAAILKALNIASVRLITNNPLKLEALRALGIQINGRVALEIAANTENADYLRTKAEKMRHWLSVPAAVPAQKQPDRS</sequence>
<evidence type="ECO:0000256" key="11">
    <source>
        <dbReference type="HAMAP-Rule" id="MF_00179"/>
    </source>
</evidence>
<keyword evidence="5 11" id="KW-0547">Nucleotide-binding</keyword>
<evidence type="ECO:0000256" key="10">
    <source>
        <dbReference type="ARBA" id="ARBA00049295"/>
    </source>
</evidence>
<gene>
    <name evidence="11 13" type="primary">ribA</name>
    <name evidence="13" type="ORF">F6R98_12000</name>
</gene>
<feature type="binding site" evidence="11">
    <location>
        <position position="75"/>
    </location>
    <ligand>
        <name>Zn(2+)</name>
        <dbReference type="ChEBI" id="CHEBI:29105"/>
        <note>catalytic</note>
    </ligand>
</feature>
<dbReference type="InterPro" id="IPR036144">
    <property type="entry name" value="RibA-like_sf"/>
</dbReference>
<dbReference type="SUPFAM" id="SSF142695">
    <property type="entry name" value="RibA-like"/>
    <property type="match status" value="1"/>
</dbReference>
<keyword evidence="6 11" id="KW-0378">Hydrolase</keyword>
<keyword evidence="8 11" id="KW-0342">GTP-binding</keyword>